<feature type="domain" description="C2H2-type" evidence="1">
    <location>
        <begin position="52"/>
        <end position="73"/>
    </location>
</feature>
<dbReference type="PANTHER" id="PTHR21354">
    <property type="entry name" value="ZINC FINGER PROTEIN 511"/>
    <property type="match status" value="1"/>
</dbReference>
<keyword evidence="3" id="KW-1185">Reference proteome</keyword>
<dbReference type="EMBL" id="JAGFBR010000013">
    <property type="protein sequence ID" value="KAH0457091.1"/>
    <property type="molecule type" value="Genomic_DNA"/>
</dbReference>
<dbReference type="PANTHER" id="PTHR21354:SF0">
    <property type="entry name" value="ZINC FINGER PROTEIN 511"/>
    <property type="match status" value="1"/>
</dbReference>
<gene>
    <name evidence="2" type="ORF">IEQ34_014998</name>
</gene>
<proteinExistence type="predicted"/>
<organism evidence="2 3">
    <name type="scientific">Dendrobium chrysotoxum</name>
    <name type="common">Orchid</name>
    <dbReference type="NCBI Taxonomy" id="161865"/>
    <lineage>
        <taxon>Eukaryota</taxon>
        <taxon>Viridiplantae</taxon>
        <taxon>Streptophyta</taxon>
        <taxon>Embryophyta</taxon>
        <taxon>Tracheophyta</taxon>
        <taxon>Spermatophyta</taxon>
        <taxon>Magnoliopsida</taxon>
        <taxon>Liliopsida</taxon>
        <taxon>Asparagales</taxon>
        <taxon>Orchidaceae</taxon>
        <taxon>Epidendroideae</taxon>
        <taxon>Malaxideae</taxon>
        <taxon>Dendrobiinae</taxon>
        <taxon>Dendrobium</taxon>
    </lineage>
</organism>
<evidence type="ECO:0000313" key="2">
    <source>
        <dbReference type="EMBL" id="KAH0457091.1"/>
    </source>
</evidence>
<name>A0AAV7GKU7_DENCH</name>
<comment type="caution">
    <text evidence="2">The sequence shown here is derived from an EMBL/GenBank/DDBJ whole genome shotgun (WGS) entry which is preliminary data.</text>
</comment>
<evidence type="ECO:0000313" key="3">
    <source>
        <dbReference type="Proteomes" id="UP000775213"/>
    </source>
</evidence>
<reference evidence="2 3" key="1">
    <citation type="journal article" date="2021" name="Hortic Res">
        <title>Chromosome-scale assembly of the Dendrobium chrysotoxum genome enhances the understanding of orchid evolution.</title>
        <authorList>
            <person name="Zhang Y."/>
            <person name="Zhang G.Q."/>
            <person name="Zhang D."/>
            <person name="Liu X.D."/>
            <person name="Xu X.Y."/>
            <person name="Sun W.H."/>
            <person name="Yu X."/>
            <person name="Zhu X."/>
            <person name="Wang Z.W."/>
            <person name="Zhao X."/>
            <person name="Zhong W.Y."/>
            <person name="Chen H."/>
            <person name="Yin W.L."/>
            <person name="Huang T."/>
            <person name="Niu S.C."/>
            <person name="Liu Z.J."/>
        </authorList>
    </citation>
    <scope>NUCLEOTIDE SEQUENCE [LARGE SCALE GENOMIC DNA]</scope>
    <source>
        <strain evidence="2">Lindl</strain>
    </source>
</reference>
<dbReference type="AlphaFoldDB" id="A0AAV7GKU7"/>
<dbReference type="InterPro" id="IPR039258">
    <property type="entry name" value="ZNF511"/>
</dbReference>
<dbReference type="Proteomes" id="UP000775213">
    <property type="component" value="Unassembled WGS sequence"/>
</dbReference>
<sequence length="307" mass="34637">MSVSQTEATSMILVFRSTRVDFVHCPIVSCGARLSCLEDFEDHYHARHMSACAICSRVYPTSRLLSIHVSEAHDSFFAAKVAHGFPMIYHFLYINELEGMQPPAAKMRAKHEEDIATAIIKVFPSRLQEILSLFSRLLQKLLSSITQMYLCVYKLKCTHAGVFLEYLYTPSVRLHESCGSGGVALGFVWRFIRLLSACMDVADPVAFCNSLGIELFAALYRQHVKYVADFLQKLVGTHICCLPPAFTCWGGYIRLMLDNYLSWRYYSVFATTIGSSLKFEFKSGSSIVQVRSSVHPKFRQHSGISPV</sequence>
<dbReference type="InterPro" id="IPR013087">
    <property type="entry name" value="Znf_C2H2_type"/>
</dbReference>
<accession>A0AAV7GKU7</accession>
<evidence type="ECO:0000259" key="1">
    <source>
        <dbReference type="PROSITE" id="PS00028"/>
    </source>
</evidence>
<protein>
    <recommendedName>
        <fullName evidence="1">C2H2-type domain-containing protein</fullName>
    </recommendedName>
</protein>
<dbReference type="PROSITE" id="PS00028">
    <property type="entry name" value="ZINC_FINGER_C2H2_1"/>
    <property type="match status" value="1"/>
</dbReference>